<dbReference type="AlphaFoldDB" id="A0A7K3NL24"/>
<dbReference type="EMBL" id="JAAGRQ010000030">
    <property type="protein sequence ID" value="NDY56882.1"/>
    <property type="molecule type" value="Genomic_DNA"/>
</dbReference>
<dbReference type="PROSITE" id="PS50943">
    <property type="entry name" value="HTH_CROC1"/>
    <property type="match status" value="1"/>
</dbReference>
<dbReference type="SUPFAM" id="SSF47413">
    <property type="entry name" value="lambda repressor-like DNA-binding domains"/>
    <property type="match status" value="1"/>
</dbReference>
<evidence type="ECO:0000313" key="3">
    <source>
        <dbReference type="Proteomes" id="UP000469724"/>
    </source>
</evidence>
<dbReference type="InterPro" id="IPR010982">
    <property type="entry name" value="Lambda_DNA-bd_dom_sf"/>
</dbReference>
<keyword evidence="3" id="KW-1185">Reference proteome</keyword>
<proteinExistence type="predicted"/>
<name>A0A7K3NL24_9BACT</name>
<evidence type="ECO:0000313" key="2">
    <source>
        <dbReference type="EMBL" id="NDY56882.1"/>
    </source>
</evidence>
<organism evidence="2 3">
    <name type="scientific">Desulfolutivibrio sulfodismutans</name>
    <dbReference type="NCBI Taxonomy" id="63561"/>
    <lineage>
        <taxon>Bacteria</taxon>
        <taxon>Pseudomonadati</taxon>
        <taxon>Thermodesulfobacteriota</taxon>
        <taxon>Desulfovibrionia</taxon>
        <taxon>Desulfovibrionales</taxon>
        <taxon>Desulfovibrionaceae</taxon>
        <taxon>Desulfolutivibrio</taxon>
    </lineage>
</organism>
<comment type="caution">
    <text evidence="2">The sequence shown here is derived from an EMBL/GenBank/DDBJ whole genome shotgun (WGS) entry which is preliminary data.</text>
</comment>
<feature type="domain" description="HTH cro/C1-type" evidence="1">
    <location>
        <begin position="63"/>
        <end position="117"/>
    </location>
</feature>
<accession>A0A7K3NL24</accession>
<dbReference type="InterPro" id="IPR001387">
    <property type="entry name" value="Cro/C1-type_HTH"/>
</dbReference>
<evidence type="ECO:0000259" key="1">
    <source>
        <dbReference type="PROSITE" id="PS50943"/>
    </source>
</evidence>
<reference evidence="2 3" key="1">
    <citation type="submission" date="2020-02" db="EMBL/GenBank/DDBJ databases">
        <title>Comparative genomics of sulfur disproportionating microorganisms.</title>
        <authorList>
            <person name="Ward L.M."/>
            <person name="Bertran E."/>
            <person name="Johnston D.T."/>
        </authorList>
    </citation>
    <scope>NUCLEOTIDE SEQUENCE [LARGE SCALE GENOMIC DNA]</scope>
    <source>
        <strain evidence="2 3">DSM 3696</strain>
    </source>
</reference>
<gene>
    <name evidence="2" type="ORF">G3N56_09025</name>
</gene>
<dbReference type="GO" id="GO:0003677">
    <property type="term" value="F:DNA binding"/>
    <property type="evidence" value="ECO:0007669"/>
    <property type="project" value="InterPro"/>
</dbReference>
<sequence length="118" mass="13033">MLEPTKKPPTEAVMELRFSGPVGKMRELARMARDMGVTEMGGTVPWREFFPEFRGVAEWAVALRGARGKAGLTQKALAALAGIPQGHISAMENGRMPIGKERARRLAEVLDIDYRILL</sequence>
<dbReference type="Proteomes" id="UP000469724">
    <property type="component" value="Unassembled WGS sequence"/>
</dbReference>
<protein>
    <submittedName>
        <fullName evidence="2">Helix-turn-helix transcriptional regulator</fullName>
    </submittedName>
</protein>
<dbReference type="Pfam" id="PF01381">
    <property type="entry name" value="HTH_3"/>
    <property type="match status" value="1"/>
</dbReference>
<dbReference type="SMART" id="SM00530">
    <property type="entry name" value="HTH_XRE"/>
    <property type="match status" value="1"/>
</dbReference>
<dbReference type="RefSeq" id="WP_163301926.1">
    <property type="nucleotide sequence ID" value="NZ_JAAGRQ010000030.1"/>
</dbReference>
<dbReference type="CDD" id="cd00093">
    <property type="entry name" value="HTH_XRE"/>
    <property type="match status" value="1"/>
</dbReference>
<dbReference type="Gene3D" id="1.10.260.40">
    <property type="entry name" value="lambda repressor-like DNA-binding domains"/>
    <property type="match status" value="1"/>
</dbReference>